<keyword evidence="4" id="KW-0560">Oxidoreductase</keyword>
<evidence type="ECO:0000313" key="7">
    <source>
        <dbReference type="EMBL" id="MBO1107712.1"/>
    </source>
</evidence>
<sequence>MQYQLNLDWPAFMAEFWQKKPVILRQAFPGFVDPLTADELAGLAMEPDADSRLVSFKNQTWQAEHGPFEAYDHLGETHWSLLVQSVNHWHPVAAQLVTPFRVLPNWRFDDLMVSFSTPQGGVGPHIDQYGVFIIQGSGRRRWRVGDKLPLKEHCPHPSLLHVEQFEPIIDEELNTGDILYIPPGFPHDGYSLETSMSFSVGYRAPNQRDLISSFADYLLANDLGNQRYDDPELALTRTPGAITEAELNKLQTMMLATLKDPAIFTDWFGSFISQSSHELDLAPADPEFTAEEIYDILQQDALPLYRLGGLRAFYIGERCFINGEELHLPEGCAEVRHLLCDQESFTADDLGDNLGNPALLSTLTELVNCGYWYFTDEE</sequence>
<evidence type="ECO:0000313" key="8">
    <source>
        <dbReference type="Proteomes" id="UP000664658"/>
    </source>
</evidence>
<dbReference type="Gene3D" id="2.60.120.650">
    <property type="entry name" value="Cupin"/>
    <property type="match status" value="1"/>
</dbReference>
<proteinExistence type="predicted"/>
<dbReference type="EMBL" id="JAFNAA010000004">
    <property type="protein sequence ID" value="MBO1107712.1"/>
    <property type="molecule type" value="Genomic_DNA"/>
</dbReference>
<gene>
    <name evidence="7" type="ORF">J2R62_05660</name>
</gene>
<dbReference type="Gene3D" id="3.40.366.30">
    <property type="entry name" value="50S ribosomal protein L16 arginine hydroxylase, Chain A, Domain 2"/>
    <property type="match status" value="1"/>
</dbReference>
<dbReference type="AlphaFoldDB" id="A0A8I2B571"/>
<evidence type="ECO:0000256" key="1">
    <source>
        <dbReference type="ARBA" id="ARBA00001954"/>
    </source>
</evidence>
<dbReference type="InterPro" id="IPR003347">
    <property type="entry name" value="JmjC_dom"/>
</dbReference>
<dbReference type="GO" id="GO:0016706">
    <property type="term" value="F:2-oxoglutarate-dependent dioxygenase activity"/>
    <property type="evidence" value="ECO:0007669"/>
    <property type="project" value="TreeGrafter"/>
</dbReference>
<dbReference type="Proteomes" id="UP000664658">
    <property type="component" value="Unassembled WGS sequence"/>
</dbReference>
<accession>A0A8I2B571</accession>
<feature type="domain" description="JmjC" evidence="6">
    <location>
        <begin position="92"/>
        <end position="219"/>
    </location>
</feature>
<dbReference type="PROSITE" id="PS51184">
    <property type="entry name" value="JMJC"/>
    <property type="match status" value="1"/>
</dbReference>
<comment type="cofactor">
    <cofactor evidence="1">
        <name>Fe(2+)</name>
        <dbReference type="ChEBI" id="CHEBI:29033"/>
    </cofactor>
</comment>
<dbReference type="InterPro" id="IPR039994">
    <property type="entry name" value="NO66-like"/>
</dbReference>
<keyword evidence="2" id="KW-0479">Metal-binding</keyword>
<dbReference type="PANTHER" id="PTHR13096">
    <property type="entry name" value="MINA53 MYC INDUCED NUCLEAR ANTIGEN"/>
    <property type="match status" value="1"/>
</dbReference>
<evidence type="ECO:0000256" key="4">
    <source>
        <dbReference type="ARBA" id="ARBA00023002"/>
    </source>
</evidence>
<comment type="caution">
    <text evidence="7">The sequence shown here is derived from an EMBL/GenBank/DDBJ whole genome shotgun (WGS) entry which is preliminary data.</text>
</comment>
<dbReference type="GO" id="GO:0046872">
    <property type="term" value="F:metal ion binding"/>
    <property type="evidence" value="ECO:0007669"/>
    <property type="project" value="UniProtKB-KW"/>
</dbReference>
<reference evidence="7" key="1">
    <citation type="submission" date="2021-03" db="EMBL/GenBank/DDBJ databases">
        <title>Plesiomonas shigelloides zfcc0051, isolated from zebrafish feces.</title>
        <authorList>
            <person name="Vanderhoek Z."/>
            <person name="Gaulke C."/>
        </authorList>
    </citation>
    <scope>NUCLEOTIDE SEQUENCE</scope>
    <source>
        <strain evidence="7">Zfcc0051</strain>
    </source>
</reference>
<name>A0A8I2B571_PLESH</name>
<evidence type="ECO:0000259" key="6">
    <source>
        <dbReference type="PROSITE" id="PS51184"/>
    </source>
</evidence>
<dbReference type="PANTHER" id="PTHR13096:SF8">
    <property type="entry name" value="RIBOSOMAL OXYGENASE 1"/>
    <property type="match status" value="1"/>
</dbReference>
<dbReference type="SMART" id="SM00558">
    <property type="entry name" value="JmjC"/>
    <property type="match status" value="1"/>
</dbReference>
<keyword evidence="3" id="KW-0223">Dioxygenase</keyword>
<dbReference type="Pfam" id="PF08007">
    <property type="entry name" value="JmjC_2"/>
    <property type="match status" value="1"/>
</dbReference>
<dbReference type="SUPFAM" id="SSF51197">
    <property type="entry name" value="Clavaminate synthase-like"/>
    <property type="match status" value="1"/>
</dbReference>
<dbReference type="RefSeq" id="WP_207541802.1">
    <property type="nucleotide sequence ID" value="NZ_JAFNAA010000004.1"/>
</dbReference>
<keyword evidence="5" id="KW-0408">Iron</keyword>
<evidence type="ECO:0000256" key="2">
    <source>
        <dbReference type="ARBA" id="ARBA00022723"/>
    </source>
</evidence>
<dbReference type="InterPro" id="IPR046799">
    <property type="entry name" value="ROXA-like_wH"/>
</dbReference>
<evidence type="ECO:0000256" key="3">
    <source>
        <dbReference type="ARBA" id="ARBA00022964"/>
    </source>
</evidence>
<organism evidence="7 8">
    <name type="scientific">Plesiomonas shigelloides</name>
    <name type="common">Aeromonas shigelloides</name>
    <dbReference type="NCBI Taxonomy" id="703"/>
    <lineage>
        <taxon>Bacteria</taxon>
        <taxon>Pseudomonadati</taxon>
        <taxon>Pseudomonadota</taxon>
        <taxon>Gammaproteobacteria</taxon>
        <taxon>Enterobacterales</taxon>
        <taxon>Enterobacteriaceae</taxon>
        <taxon>Plesiomonas</taxon>
    </lineage>
</organism>
<dbReference type="Pfam" id="PF20514">
    <property type="entry name" value="WHD_ROXA"/>
    <property type="match status" value="1"/>
</dbReference>
<protein>
    <submittedName>
        <fullName evidence="7">Cupin domain-containing protein</fullName>
    </submittedName>
</protein>
<evidence type="ECO:0000256" key="5">
    <source>
        <dbReference type="ARBA" id="ARBA00023004"/>
    </source>
</evidence>